<dbReference type="SUPFAM" id="SSF55073">
    <property type="entry name" value="Nucleotide cyclase"/>
    <property type="match status" value="1"/>
</dbReference>
<dbReference type="InterPro" id="IPR029787">
    <property type="entry name" value="Nucleotide_cyclase"/>
</dbReference>
<dbReference type="InterPro" id="IPR007895">
    <property type="entry name" value="MASE1"/>
</dbReference>
<feature type="transmembrane region" description="Helical" evidence="6">
    <location>
        <begin position="193"/>
        <end position="211"/>
    </location>
</feature>
<dbReference type="InterPro" id="IPR052163">
    <property type="entry name" value="DGC-Regulatory_Protein"/>
</dbReference>
<dbReference type="PANTHER" id="PTHR46663:SF3">
    <property type="entry name" value="SLL0267 PROTEIN"/>
    <property type="match status" value="1"/>
</dbReference>
<feature type="transmembrane region" description="Helical" evidence="6">
    <location>
        <begin position="159"/>
        <end position="181"/>
    </location>
</feature>
<keyword evidence="4 6" id="KW-1133">Transmembrane helix</keyword>
<feature type="transmembrane region" description="Helical" evidence="6">
    <location>
        <begin position="274"/>
        <end position="294"/>
    </location>
</feature>
<feature type="transmembrane region" description="Helical" evidence="6">
    <location>
        <begin position="217"/>
        <end position="234"/>
    </location>
</feature>
<name>A0A511XMN7_9PROT</name>
<keyword evidence="2" id="KW-1003">Cell membrane</keyword>
<dbReference type="InterPro" id="IPR000160">
    <property type="entry name" value="GGDEF_dom"/>
</dbReference>
<keyword evidence="3 6" id="KW-0812">Transmembrane</keyword>
<accession>A0A511XMN7</accession>
<dbReference type="AlphaFoldDB" id="A0A511XMN7"/>
<dbReference type="RefSeq" id="WP_146890245.1">
    <property type="nucleotide sequence ID" value="NZ_BJYG01000036.1"/>
</dbReference>
<dbReference type="PROSITE" id="PS50887">
    <property type="entry name" value="GGDEF"/>
    <property type="match status" value="1"/>
</dbReference>
<evidence type="ECO:0000256" key="4">
    <source>
        <dbReference type="ARBA" id="ARBA00022989"/>
    </source>
</evidence>
<feature type="transmembrane region" description="Helical" evidence="6">
    <location>
        <begin position="123"/>
        <end position="144"/>
    </location>
</feature>
<keyword evidence="5 6" id="KW-0472">Membrane</keyword>
<comment type="subcellular location">
    <subcellularLocation>
        <location evidence="1">Cell membrane</location>
        <topology evidence="1">Multi-pass membrane protein</topology>
    </subcellularLocation>
</comment>
<dbReference type="CDD" id="cd01949">
    <property type="entry name" value="GGDEF"/>
    <property type="match status" value="1"/>
</dbReference>
<dbReference type="Gene3D" id="3.30.70.270">
    <property type="match status" value="1"/>
</dbReference>
<evidence type="ECO:0000256" key="6">
    <source>
        <dbReference type="SAM" id="Phobius"/>
    </source>
</evidence>
<dbReference type="SMART" id="SM00267">
    <property type="entry name" value="GGDEF"/>
    <property type="match status" value="1"/>
</dbReference>
<feature type="domain" description="GGDEF" evidence="7">
    <location>
        <begin position="341"/>
        <end position="478"/>
    </location>
</feature>
<evidence type="ECO:0000313" key="9">
    <source>
        <dbReference type="Proteomes" id="UP000321746"/>
    </source>
</evidence>
<feature type="transmembrane region" description="Helical" evidence="6">
    <location>
        <begin position="241"/>
        <end position="262"/>
    </location>
</feature>
<evidence type="ECO:0000256" key="2">
    <source>
        <dbReference type="ARBA" id="ARBA00022475"/>
    </source>
</evidence>
<dbReference type="OrthoDB" id="9793210at2"/>
<organism evidence="8 9">
    <name type="scientific">Acetobacter oeni</name>
    <dbReference type="NCBI Taxonomy" id="304077"/>
    <lineage>
        <taxon>Bacteria</taxon>
        <taxon>Pseudomonadati</taxon>
        <taxon>Pseudomonadota</taxon>
        <taxon>Alphaproteobacteria</taxon>
        <taxon>Acetobacterales</taxon>
        <taxon>Acetobacteraceae</taxon>
        <taxon>Acetobacter</taxon>
    </lineage>
</organism>
<proteinExistence type="predicted"/>
<dbReference type="NCBIfam" id="TIGR00254">
    <property type="entry name" value="GGDEF"/>
    <property type="match status" value="1"/>
</dbReference>
<dbReference type="Pfam" id="PF05231">
    <property type="entry name" value="MASE1"/>
    <property type="match status" value="1"/>
</dbReference>
<dbReference type="GO" id="GO:0005886">
    <property type="term" value="C:plasma membrane"/>
    <property type="evidence" value="ECO:0007669"/>
    <property type="project" value="UniProtKB-SubCell"/>
</dbReference>
<evidence type="ECO:0000256" key="5">
    <source>
        <dbReference type="ARBA" id="ARBA00023136"/>
    </source>
</evidence>
<dbReference type="PANTHER" id="PTHR46663">
    <property type="entry name" value="DIGUANYLATE CYCLASE DGCT-RELATED"/>
    <property type="match status" value="1"/>
</dbReference>
<protein>
    <recommendedName>
        <fullName evidence="7">GGDEF domain-containing protein</fullName>
    </recommendedName>
</protein>
<sequence length="504" mass="55321">MRWQPRRRAEPARGLRTAALLTLVFMMMAAATRFLCTDSVGYSAIWPPNAILLVALLTLRARLATGVLAVCFLFNLFINRFSALSPSEAVLACAFNLFQATVAAFFTRRFCGGITDLARLRRFLTFTVIALLVSALEAGIGTAIESIWLGIPVRAFAEWLQWVLCDTLGLLIATPVVLTLVRGWKKGLPNSGVLAEPLTVGASSIALTVFAFSSPQWAFLLCMYPALVFLAFHAHGASMSIAMFCVSLCAAALTAHGIGPVAGLEPGHPLIREMMLQSYLFSLVLTVLMVNSTIGENRRYTRRLSLMKRNLEYLATHDSLTSLINRSCFQSRLALALERRSCGALFLIDVDYFKQINDNLGHHVGDEFLKEFSRRMLDFLQAHDTAPARFGGDEFAVIIPGKFSPRTIDYLCGAFIRDLLLQPYRLAETEYRVTASIGVTLFGPEDALRGTGEIMRQADIALYAAKRAGRNGYRLFSHGGMSDILPHAGLIRQANVAAAPVVDA</sequence>
<keyword evidence="9" id="KW-1185">Reference proteome</keyword>
<reference evidence="8 9" key="1">
    <citation type="submission" date="2019-07" db="EMBL/GenBank/DDBJ databases">
        <title>Whole genome shotgun sequence of Acetobacter oeni NBRC 105207.</title>
        <authorList>
            <person name="Hosoyama A."/>
            <person name="Uohara A."/>
            <person name="Ohji S."/>
            <person name="Ichikawa N."/>
        </authorList>
    </citation>
    <scope>NUCLEOTIDE SEQUENCE [LARGE SCALE GENOMIC DNA]</scope>
    <source>
        <strain evidence="8 9">NBRC 105207</strain>
    </source>
</reference>
<dbReference type="Pfam" id="PF00990">
    <property type="entry name" value="GGDEF"/>
    <property type="match status" value="1"/>
</dbReference>
<evidence type="ECO:0000259" key="7">
    <source>
        <dbReference type="PROSITE" id="PS50887"/>
    </source>
</evidence>
<dbReference type="Proteomes" id="UP000321746">
    <property type="component" value="Unassembled WGS sequence"/>
</dbReference>
<dbReference type="InterPro" id="IPR043128">
    <property type="entry name" value="Rev_trsase/Diguanyl_cyclase"/>
</dbReference>
<dbReference type="EMBL" id="BJYG01000036">
    <property type="protein sequence ID" value="GEN64210.1"/>
    <property type="molecule type" value="Genomic_DNA"/>
</dbReference>
<comment type="caution">
    <text evidence="8">The sequence shown here is derived from an EMBL/GenBank/DDBJ whole genome shotgun (WGS) entry which is preliminary data.</text>
</comment>
<evidence type="ECO:0000313" key="8">
    <source>
        <dbReference type="EMBL" id="GEN64210.1"/>
    </source>
</evidence>
<gene>
    <name evidence="8" type="ORF">AOE01nite_24340</name>
</gene>
<evidence type="ECO:0000256" key="1">
    <source>
        <dbReference type="ARBA" id="ARBA00004651"/>
    </source>
</evidence>
<evidence type="ECO:0000256" key="3">
    <source>
        <dbReference type="ARBA" id="ARBA00022692"/>
    </source>
</evidence>